<evidence type="ECO:0000259" key="2">
    <source>
        <dbReference type="Pfam" id="PF14319"/>
    </source>
</evidence>
<organism evidence="3 4">
    <name type="scientific">Moritella marina ATCC 15381</name>
    <dbReference type="NCBI Taxonomy" id="1202962"/>
    <lineage>
        <taxon>Bacteria</taxon>
        <taxon>Pseudomonadati</taxon>
        <taxon>Pseudomonadota</taxon>
        <taxon>Gammaproteobacteria</taxon>
        <taxon>Alteromonadales</taxon>
        <taxon>Moritellaceae</taxon>
        <taxon>Moritella</taxon>
    </lineage>
</organism>
<dbReference type="NCBIfam" id="NF033538">
    <property type="entry name" value="transpos_IS91"/>
    <property type="match status" value="1"/>
</dbReference>
<dbReference type="Proteomes" id="UP000327424">
    <property type="component" value="Chromosome"/>
</dbReference>
<dbReference type="GO" id="GO:0003677">
    <property type="term" value="F:DNA binding"/>
    <property type="evidence" value="ECO:0007669"/>
    <property type="project" value="InterPro"/>
</dbReference>
<dbReference type="Pfam" id="PF14319">
    <property type="entry name" value="Zn_Tnp_IS91"/>
    <property type="match status" value="1"/>
</dbReference>
<accession>A0A5J6WIW0</accession>
<dbReference type="InterPro" id="IPR026889">
    <property type="entry name" value="Zn_Tnp"/>
</dbReference>
<dbReference type="AlphaFoldDB" id="A0A5J6WIW0"/>
<dbReference type="PANTHER" id="PTHR37023">
    <property type="entry name" value="TRANSPOSASE"/>
    <property type="match status" value="1"/>
</dbReference>
<dbReference type="GO" id="GO:0006313">
    <property type="term" value="P:DNA transposition"/>
    <property type="evidence" value="ECO:0007669"/>
    <property type="project" value="InterPro"/>
</dbReference>
<dbReference type="RefSeq" id="WP_019441155.1">
    <property type="nucleotide sequence ID" value="NZ_ALOE01000013.1"/>
</dbReference>
<dbReference type="KEGG" id="mmaa:FR932_08780"/>
<dbReference type="EMBL" id="CP044399">
    <property type="protein sequence ID" value="QFI37937.1"/>
    <property type="molecule type" value="Genomic_DNA"/>
</dbReference>
<feature type="domain" description="Transposase IS801/IS1294" evidence="1">
    <location>
        <begin position="138"/>
        <end position="303"/>
    </location>
</feature>
<dbReference type="PANTHER" id="PTHR37023:SF1">
    <property type="entry name" value="ISSOD25 TRANSPOSASE TNPA_ISSOD25"/>
    <property type="match status" value="1"/>
</dbReference>
<dbReference type="InterPro" id="IPR054832">
    <property type="entry name" value="transpos_IS91"/>
</dbReference>
<evidence type="ECO:0000259" key="1">
    <source>
        <dbReference type="Pfam" id="PF04986"/>
    </source>
</evidence>
<name>A0A5J6WIW0_MORMI</name>
<dbReference type="Pfam" id="PF04986">
    <property type="entry name" value="Y2_Tnp"/>
    <property type="match status" value="1"/>
</dbReference>
<sequence length="361" mass="42126">MSTFIDLLRIHHDEFERQFGNQLSHDSRRAIYAMLSCKTGHQGCSQWFCKHCNHDDRLPLSCGHRHCPQCQQHTTSDWLDRQQSKLLPVHYFMVTFTLPYELRPLARSQPKALYQSMFSVAASVLKDFSKRKHGGEIGFTTVLHTHSRQRNLHPHLHTIVVSGSYNKMRNQWYKGKSNYLFNAFALAKVWRARMLDAIKYHTDLSLPNTEKLPTKWVVDCRKVGYGLPALQYLSRYLYRGVLPDKDIIDTSNNTVTFRYKDGQTQVTKTRTLPTLKFLWLILQHVLPKGLQRVRDYGFLHGNAKRLRMRIQVILLHLFNWKMPLLTETTQTEAIRICPCCQHEMCCVGITKAIERKINASA</sequence>
<dbReference type="GO" id="GO:0004803">
    <property type="term" value="F:transposase activity"/>
    <property type="evidence" value="ECO:0007669"/>
    <property type="project" value="InterPro"/>
</dbReference>
<gene>
    <name evidence="3" type="ORF">FR932_08780</name>
</gene>
<evidence type="ECO:0000313" key="3">
    <source>
        <dbReference type="EMBL" id="QFI37937.1"/>
    </source>
</evidence>
<proteinExistence type="predicted"/>
<protein>
    <submittedName>
        <fullName evidence="3">IS91 family transposase</fullName>
    </submittedName>
</protein>
<feature type="domain" description="Transposase zinc-binding" evidence="2">
    <location>
        <begin position="9"/>
        <end position="98"/>
    </location>
</feature>
<reference evidence="3 4" key="1">
    <citation type="submission" date="2019-09" db="EMBL/GenBank/DDBJ databases">
        <title>Hybrid Assembly of the complete Genome of the Deep-Sea Bacterium Moritella marina from long Nanopore and Illumina reads.</title>
        <authorList>
            <person name="Magin S."/>
            <person name="Georgoulis A."/>
            <person name="Papadimitriou K."/>
            <person name="Iliakis G."/>
            <person name="Vorgias C.E."/>
        </authorList>
    </citation>
    <scope>NUCLEOTIDE SEQUENCE [LARGE SCALE GENOMIC DNA]</scope>
    <source>
        <strain evidence="3 4">MP-1</strain>
    </source>
</reference>
<dbReference type="InterPro" id="IPR007069">
    <property type="entry name" value="Transposase_32"/>
</dbReference>
<dbReference type="OrthoDB" id="6979325at2"/>
<keyword evidence="4" id="KW-1185">Reference proteome</keyword>
<evidence type="ECO:0000313" key="4">
    <source>
        <dbReference type="Proteomes" id="UP000327424"/>
    </source>
</evidence>